<dbReference type="PROSITE" id="PS50127">
    <property type="entry name" value="UBC_2"/>
    <property type="match status" value="1"/>
</dbReference>
<reference evidence="4 5" key="1">
    <citation type="journal article" date="2014" name="Nat. Commun.">
        <title>Klebsormidium flaccidum genome reveals primary factors for plant terrestrial adaptation.</title>
        <authorList>
            <person name="Hori K."/>
            <person name="Maruyama F."/>
            <person name="Fujisawa T."/>
            <person name="Togashi T."/>
            <person name="Yamamoto N."/>
            <person name="Seo M."/>
            <person name="Sato S."/>
            <person name="Yamada T."/>
            <person name="Mori H."/>
            <person name="Tajima N."/>
            <person name="Moriyama T."/>
            <person name="Ikeuchi M."/>
            <person name="Watanabe M."/>
            <person name="Wada H."/>
            <person name="Kobayashi K."/>
            <person name="Saito M."/>
            <person name="Masuda T."/>
            <person name="Sasaki-Sekimoto Y."/>
            <person name="Mashiguchi K."/>
            <person name="Awai K."/>
            <person name="Shimojima M."/>
            <person name="Masuda S."/>
            <person name="Iwai M."/>
            <person name="Nobusawa T."/>
            <person name="Narise T."/>
            <person name="Kondo S."/>
            <person name="Saito H."/>
            <person name="Sato R."/>
            <person name="Murakawa M."/>
            <person name="Ihara Y."/>
            <person name="Oshima-Yamada Y."/>
            <person name="Ohtaka K."/>
            <person name="Satoh M."/>
            <person name="Sonobe K."/>
            <person name="Ishii M."/>
            <person name="Ohtani R."/>
            <person name="Kanamori-Sato M."/>
            <person name="Honoki R."/>
            <person name="Miyazaki D."/>
            <person name="Mochizuki H."/>
            <person name="Umetsu J."/>
            <person name="Higashi K."/>
            <person name="Shibata D."/>
            <person name="Kamiya Y."/>
            <person name="Sato N."/>
            <person name="Nakamura Y."/>
            <person name="Tabata S."/>
            <person name="Ida S."/>
            <person name="Kurokawa K."/>
            <person name="Ohta H."/>
        </authorList>
    </citation>
    <scope>NUCLEOTIDE SEQUENCE [LARGE SCALE GENOMIC DNA]</scope>
    <source>
        <strain evidence="4 5">NIES-2285</strain>
    </source>
</reference>
<dbReference type="InterPro" id="IPR036047">
    <property type="entry name" value="F-box-like_dom_sf"/>
</dbReference>
<dbReference type="PANTHER" id="PTHR24067">
    <property type="entry name" value="UBIQUITIN-CONJUGATING ENZYME E2"/>
    <property type="match status" value="1"/>
</dbReference>
<dbReference type="SMART" id="SM00212">
    <property type="entry name" value="UBCc"/>
    <property type="match status" value="1"/>
</dbReference>
<feature type="domain" description="F-box" evidence="3">
    <location>
        <begin position="272"/>
        <end position="318"/>
    </location>
</feature>
<name>A0A1Y1I3W3_KLENI</name>
<evidence type="ECO:0000313" key="5">
    <source>
        <dbReference type="Proteomes" id="UP000054558"/>
    </source>
</evidence>
<feature type="domain" description="UBC core" evidence="2">
    <location>
        <begin position="27"/>
        <end position="183"/>
    </location>
</feature>
<dbReference type="OMA" id="WESELYE"/>
<dbReference type="STRING" id="105231.A0A1Y1I3W3"/>
<evidence type="ECO:0000259" key="2">
    <source>
        <dbReference type="PROSITE" id="PS50127"/>
    </source>
</evidence>
<evidence type="ECO:0000259" key="3">
    <source>
        <dbReference type="PROSITE" id="PS50181"/>
    </source>
</evidence>
<keyword evidence="5" id="KW-1185">Reference proteome</keyword>
<dbReference type="InterPro" id="IPR001810">
    <property type="entry name" value="F-box_dom"/>
</dbReference>
<dbReference type="AlphaFoldDB" id="A0A1Y1I3W3"/>
<dbReference type="Pfam" id="PF00179">
    <property type="entry name" value="UQ_con"/>
    <property type="match status" value="1"/>
</dbReference>
<organism evidence="4 5">
    <name type="scientific">Klebsormidium nitens</name>
    <name type="common">Green alga</name>
    <name type="synonym">Ulothrix nitens</name>
    <dbReference type="NCBI Taxonomy" id="105231"/>
    <lineage>
        <taxon>Eukaryota</taxon>
        <taxon>Viridiplantae</taxon>
        <taxon>Streptophyta</taxon>
        <taxon>Klebsormidiophyceae</taxon>
        <taxon>Klebsormidiales</taxon>
        <taxon>Klebsormidiaceae</taxon>
        <taxon>Klebsormidium</taxon>
    </lineage>
</organism>
<dbReference type="OrthoDB" id="109543at2759"/>
<dbReference type="InterPro" id="IPR000608">
    <property type="entry name" value="UBC"/>
</dbReference>
<evidence type="ECO:0008006" key="6">
    <source>
        <dbReference type="Google" id="ProtNLM"/>
    </source>
</evidence>
<evidence type="ECO:0000313" key="4">
    <source>
        <dbReference type="EMBL" id="GAQ84652.1"/>
    </source>
</evidence>
<dbReference type="PROSITE" id="PS50181">
    <property type="entry name" value="FBOX"/>
    <property type="match status" value="1"/>
</dbReference>
<dbReference type="CDD" id="cd23955">
    <property type="entry name" value="UBCc_invertebrate"/>
    <property type="match status" value="1"/>
</dbReference>
<dbReference type="Gene3D" id="3.10.110.10">
    <property type="entry name" value="Ubiquitin Conjugating Enzyme"/>
    <property type="match status" value="1"/>
</dbReference>
<dbReference type="SUPFAM" id="SSF54495">
    <property type="entry name" value="UBC-like"/>
    <property type="match status" value="1"/>
</dbReference>
<dbReference type="EMBL" id="DF237148">
    <property type="protein sequence ID" value="GAQ84652.1"/>
    <property type="molecule type" value="Genomic_DNA"/>
</dbReference>
<protein>
    <recommendedName>
        <fullName evidence="6">Ubiquitin-conjugating enzyme family protein</fullName>
    </recommendedName>
</protein>
<gene>
    <name evidence="4" type="ORF">KFL_001990055</name>
</gene>
<dbReference type="InterPro" id="IPR016135">
    <property type="entry name" value="UBQ-conjugating_enzyme/RWD"/>
</dbReference>
<dbReference type="SUPFAM" id="SSF81383">
    <property type="entry name" value="F-box domain"/>
    <property type="match status" value="1"/>
</dbReference>
<feature type="region of interest" description="Disordered" evidence="1">
    <location>
        <begin position="242"/>
        <end position="272"/>
    </location>
</feature>
<evidence type="ECO:0000256" key="1">
    <source>
        <dbReference type="SAM" id="MobiDB-lite"/>
    </source>
</evidence>
<accession>A0A1Y1I3W3</accession>
<proteinExistence type="predicted"/>
<dbReference type="Proteomes" id="UP000054558">
    <property type="component" value="Unassembled WGS sequence"/>
</dbReference>
<sequence>MEYSQIGFRRAPLSKEASLDWEFRPESCAAASPARLEGGAQNEPIHTVKAKPLENDISEWHCTLLPNEGPYQGIPFHLILTFPSDYPNRPPCVRLCSCLTHPNVSCGGYICLDMIKEPKFYAGPYQGWSTAYSVQSILLQLQSFLFAENVPQESHGSKASYTRNWAGKCAADIARNDAAAFSCRVCGFKGSDIVAAAPLQCERERAWERARMALEFQRASSSNNPFNLLGALGDVSESDLAAARSPARARQRRAPNPAVSASQNPVPAPTAADRLSELPTDVLVQVMDRLDAPALSALVRAGKYYARAATERGAWVRRELQCFHSKRSFAEEVLGFGLEIKGLNSPARWEGVLLMDYLSAGAFFEGNVRKGVWNEMLTWWLPLILDAQHCARALPLLKGIIKALATDPWRAVLTRGDILDMAQTFSPLDTLKVLPRLMNGMVVSFMKQEEAKKQWNPYSFMGKEGAGQQGNLHASEKALLGYCQLHHMLLRLAQDYPEIRDAIDRALSRFQDNTSARQKNETPDLGELLVLLSVAKTGGVTWASLAPAFMGESFDRNVLWLLKSHPELAVLENTDHVSDYRMVTTFKETTVSRRLIMFQVAFLLLRYGYPRPGLTRKLQKTWYDVLKVATWTDYYAQLGLACPPTPLALCSTLRQSVVSSSQKGYHSIKRLWHGRREDLMQLRWRYEPAMRTQYHTCLI</sequence>
<dbReference type="InterPro" id="IPR050113">
    <property type="entry name" value="Ub_conjugating_enzyme"/>
</dbReference>